<evidence type="ECO:0000256" key="3">
    <source>
        <dbReference type="ARBA" id="ARBA00023134"/>
    </source>
</evidence>
<evidence type="ECO:0000256" key="2">
    <source>
        <dbReference type="ARBA" id="ARBA00022840"/>
    </source>
</evidence>
<dbReference type="Pfam" id="PF03668">
    <property type="entry name" value="RapZ-like_N"/>
    <property type="match status" value="1"/>
</dbReference>
<accession>K1U591</accession>
<organism evidence="5">
    <name type="scientific">human gut metagenome</name>
    <dbReference type="NCBI Taxonomy" id="408170"/>
    <lineage>
        <taxon>unclassified sequences</taxon>
        <taxon>metagenomes</taxon>
        <taxon>organismal metagenomes</taxon>
    </lineage>
</organism>
<protein>
    <submittedName>
        <fullName evidence="5">ATPase, P-loop-containing</fullName>
    </submittedName>
</protein>
<evidence type="ECO:0000313" key="5">
    <source>
        <dbReference type="EMBL" id="EKC73460.1"/>
    </source>
</evidence>
<feature type="domain" description="RapZ-like N-terminal" evidence="4">
    <location>
        <begin position="10"/>
        <end position="53"/>
    </location>
</feature>
<keyword evidence="2" id="KW-0067">ATP-binding</keyword>
<reference evidence="5" key="1">
    <citation type="journal article" date="2013" name="Environ. Microbiol.">
        <title>Microbiota from the distal guts of lean and obese adolescents exhibit partial functional redundancy besides clear differences in community structure.</title>
        <authorList>
            <person name="Ferrer M."/>
            <person name="Ruiz A."/>
            <person name="Lanza F."/>
            <person name="Haange S.B."/>
            <person name="Oberbach A."/>
            <person name="Till H."/>
            <person name="Bargiela R."/>
            <person name="Campoy C."/>
            <person name="Segura M.T."/>
            <person name="Richter M."/>
            <person name="von Bergen M."/>
            <person name="Seifert J."/>
            <person name="Suarez A."/>
        </authorList>
    </citation>
    <scope>NUCLEOTIDE SEQUENCE</scope>
</reference>
<evidence type="ECO:0000259" key="4">
    <source>
        <dbReference type="Pfam" id="PF03668"/>
    </source>
</evidence>
<keyword evidence="3" id="KW-0342">GTP-binding</keyword>
<keyword evidence="1" id="KW-0547">Nucleotide-binding</keyword>
<dbReference type="InterPro" id="IPR053930">
    <property type="entry name" value="RapZ-like_N"/>
</dbReference>
<dbReference type="EMBL" id="AJWY01004061">
    <property type="protein sequence ID" value="EKC73460.1"/>
    <property type="molecule type" value="Genomic_DNA"/>
</dbReference>
<name>K1U591_9ZZZZ</name>
<dbReference type="PANTHER" id="PTHR30448">
    <property type="entry name" value="RNASE ADAPTER PROTEIN RAPZ"/>
    <property type="match status" value="1"/>
</dbReference>
<dbReference type="GO" id="GO:0005524">
    <property type="term" value="F:ATP binding"/>
    <property type="evidence" value="ECO:0007669"/>
    <property type="project" value="UniProtKB-KW"/>
</dbReference>
<sequence length="61" mass="6512">MGKKSAEKTELVIVTGLSGAGKSRAVDALEDIGFFCVDNMPPKLIPTFVKLIFNLTKNVTG</sequence>
<gene>
    <name evidence="5" type="ORF">LEA_06212</name>
</gene>
<dbReference type="AlphaFoldDB" id="K1U591"/>
<dbReference type="GO" id="GO:0005525">
    <property type="term" value="F:GTP binding"/>
    <property type="evidence" value="ECO:0007669"/>
    <property type="project" value="UniProtKB-KW"/>
</dbReference>
<evidence type="ECO:0000256" key="1">
    <source>
        <dbReference type="ARBA" id="ARBA00022741"/>
    </source>
</evidence>
<proteinExistence type="predicted"/>
<dbReference type="InterPro" id="IPR005337">
    <property type="entry name" value="RapZ-like"/>
</dbReference>
<dbReference type="PANTHER" id="PTHR30448:SF0">
    <property type="entry name" value="RNASE ADAPTER PROTEIN RAPZ"/>
    <property type="match status" value="1"/>
</dbReference>
<comment type="caution">
    <text evidence="5">The sequence shown here is derived from an EMBL/GenBank/DDBJ whole genome shotgun (WGS) entry which is preliminary data.</text>
</comment>